<keyword evidence="2" id="KW-1185">Reference proteome</keyword>
<name>A0A1W0WXM6_HYPEX</name>
<comment type="caution">
    <text evidence="1">The sequence shown here is derived from an EMBL/GenBank/DDBJ whole genome shotgun (WGS) entry which is preliminary data.</text>
</comment>
<evidence type="ECO:0000313" key="2">
    <source>
        <dbReference type="Proteomes" id="UP000192578"/>
    </source>
</evidence>
<dbReference type="Proteomes" id="UP000192578">
    <property type="component" value="Unassembled WGS sequence"/>
</dbReference>
<reference evidence="2" key="1">
    <citation type="submission" date="2017-01" db="EMBL/GenBank/DDBJ databases">
        <title>Comparative genomics of anhydrobiosis in the tardigrade Hypsibius dujardini.</title>
        <authorList>
            <person name="Yoshida Y."/>
            <person name="Koutsovoulos G."/>
            <person name="Laetsch D."/>
            <person name="Stevens L."/>
            <person name="Kumar S."/>
            <person name="Horikawa D."/>
            <person name="Ishino K."/>
            <person name="Komine S."/>
            <person name="Tomita M."/>
            <person name="Blaxter M."/>
            <person name="Arakawa K."/>
        </authorList>
    </citation>
    <scope>NUCLEOTIDE SEQUENCE [LARGE SCALE GENOMIC DNA]</scope>
    <source>
        <strain evidence="2">Z151</strain>
    </source>
</reference>
<evidence type="ECO:0000313" key="1">
    <source>
        <dbReference type="EMBL" id="OQV19916.1"/>
    </source>
</evidence>
<protein>
    <submittedName>
        <fullName evidence="1">Uncharacterized protein</fullName>
    </submittedName>
</protein>
<gene>
    <name evidence="1" type="ORF">BV898_06184</name>
</gene>
<accession>A0A1W0WXM6</accession>
<dbReference type="EMBL" id="MTYJ01000035">
    <property type="protein sequence ID" value="OQV19916.1"/>
    <property type="molecule type" value="Genomic_DNA"/>
</dbReference>
<dbReference type="AlphaFoldDB" id="A0A1W0WXM6"/>
<organism evidence="1 2">
    <name type="scientific">Hypsibius exemplaris</name>
    <name type="common">Freshwater tardigrade</name>
    <dbReference type="NCBI Taxonomy" id="2072580"/>
    <lineage>
        <taxon>Eukaryota</taxon>
        <taxon>Metazoa</taxon>
        <taxon>Ecdysozoa</taxon>
        <taxon>Tardigrada</taxon>
        <taxon>Eutardigrada</taxon>
        <taxon>Parachela</taxon>
        <taxon>Hypsibioidea</taxon>
        <taxon>Hypsibiidae</taxon>
        <taxon>Hypsibius</taxon>
    </lineage>
</organism>
<proteinExistence type="predicted"/>
<sequence length="108" mass="12999">MQVPARMIAGVLYERAHTELMRKLQLDIMPTFCAILLVANYLLPNVVKFTSFLFVADFIAWRRDNRHHDRIRRRNNQQHDKPFRSAGSWFYQRSQQQSLSDRHTYFKS</sequence>